<dbReference type="EMBL" id="JAIZAY010000022">
    <property type="protein sequence ID" value="KAJ8020177.1"/>
    <property type="molecule type" value="Genomic_DNA"/>
</dbReference>
<feature type="compositionally biased region" description="Low complexity" evidence="1">
    <location>
        <begin position="46"/>
        <end position="55"/>
    </location>
</feature>
<evidence type="ECO:0000313" key="2">
    <source>
        <dbReference type="EMBL" id="KAJ8020177.1"/>
    </source>
</evidence>
<reference evidence="2" key="1">
    <citation type="submission" date="2021-10" db="EMBL/GenBank/DDBJ databases">
        <title>Tropical sea cucumber genome reveals ecological adaptation and Cuvierian tubules defense mechanism.</title>
        <authorList>
            <person name="Chen T."/>
        </authorList>
    </citation>
    <scope>NUCLEOTIDE SEQUENCE</scope>
    <source>
        <strain evidence="2">Nanhai2018</strain>
        <tissue evidence="2">Muscle</tissue>
    </source>
</reference>
<organism evidence="2 3">
    <name type="scientific">Holothuria leucospilota</name>
    <name type="common">Black long sea cucumber</name>
    <name type="synonym">Mertensiothuria leucospilota</name>
    <dbReference type="NCBI Taxonomy" id="206669"/>
    <lineage>
        <taxon>Eukaryota</taxon>
        <taxon>Metazoa</taxon>
        <taxon>Echinodermata</taxon>
        <taxon>Eleutherozoa</taxon>
        <taxon>Echinozoa</taxon>
        <taxon>Holothuroidea</taxon>
        <taxon>Aspidochirotacea</taxon>
        <taxon>Aspidochirotida</taxon>
        <taxon>Holothuriidae</taxon>
        <taxon>Holothuria</taxon>
    </lineage>
</organism>
<dbReference type="AlphaFoldDB" id="A0A9Q1BD06"/>
<dbReference type="Proteomes" id="UP001152320">
    <property type="component" value="Chromosome 22"/>
</dbReference>
<protein>
    <submittedName>
        <fullName evidence="2">Uncharacterized protein</fullName>
    </submittedName>
</protein>
<proteinExistence type="predicted"/>
<accession>A0A9Q1BD06</accession>
<dbReference type="OrthoDB" id="10500639at2759"/>
<keyword evidence="3" id="KW-1185">Reference proteome</keyword>
<feature type="region of interest" description="Disordered" evidence="1">
    <location>
        <begin position="29"/>
        <end position="55"/>
    </location>
</feature>
<gene>
    <name evidence="2" type="ORF">HOLleu_39698</name>
</gene>
<evidence type="ECO:0000313" key="3">
    <source>
        <dbReference type="Proteomes" id="UP001152320"/>
    </source>
</evidence>
<name>A0A9Q1BD06_HOLLE</name>
<comment type="caution">
    <text evidence="2">The sequence shown here is derived from an EMBL/GenBank/DDBJ whole genome shotgun (WGS) entry which is preliminary data.</text>
</comment>
<sequence>MASIPNGAFLAPHSCHDSLRMQQKLKRLEKQASTTVTPDGTPPGSPRLTRSTPSSPLLSLKKYFWPGTLQQPTYSNQIPEIVHADSQKKNPISLAKSFNAVSDKSTSSAEELCKSL</sequence>
<evidence type="ECO:0000256" key="1">
    <source>
        <dbReference type="SAM" id="MobiDB-lite"/>
    </source>
</evidence>